<gene>
    <name evidence="7" type="ORF">SAMN06265222_104215</name>
</gene>
<dbReference type="EMBL" id="FXUG01000004">
    <property type="protein sequence ID" value="SMP54141.1"/>
    <property type="molecule type" value="Genomic_DNA"/>
</dbReference>
<protein>
    <submittedName>
        <fullName evidence="7">Arylsulfatase A</fullName>
    </submittedName>
</protein>
<dbReference type="CDD" id="cd16026">
    <property type="entry name" value="GALNS_like"/>
    <property type="match status" value="1"/>
</dbReference>
<evidence type="ECO:0000313" key="7">
    <source>
        <dbReference type="EMBL" id="SMP54141.1"/>
    </source>
</evidence>
<dbReference type="InterPro" id="IPR017850">
    <property type="entry name" value="Alkaline_phosphatase_core_sf"/>
</dbReference>
<dbReference type="SUPFAM" id="SSF53649">
    <property type="entry name" value="Alkaline phosphatase-like"/>
    <property type="match status" value="1"/>
</dbReference>
<dbReference type="RefSeq" id="WP_283432399.1">
    <property type="nucleotide sequence ID" value="NZ_FXUG01000004.1"/>
</dbReference>
<feature type="signal peptide" evidence="5">
    <location>
        <begin position="1"/>
        <end position="24"/>
    </location>
</feature>
<organism evidence="7 8">
    <name type="scientific">Neorhodopirellula lusitana</name>
    <dbReference type="NCBI Taxonomy" id="445327"/>
    <lineage>
        <taxon>Bacteria</taxon>
        <taxon>Pseudomonadati</taxon>
        <taxon>Planctomycetota</taxon>
        <taxon>Planctomycetia</taxon>
        <taxon>Pirellulales</taxon>
        <taxon>Pirellulaceae</taxon>
        <taxon>Neorhodopirellula</taxon>
    </lineage>
</organism>
<dbReference type="Gene3D" id="3.40.720.10">
    <property type="entry name" value="Alkaline Phosphatase, subunit A"/>
    <property type="match status" value="1"/>
</dbReference>
<comment type="similarity">
    <text evidence="1">Belongs to the sulfatase family.</text>
</comment>
<sequence length="481" mass="53069">MSKHFLQLLGSFFAAIALTGNVIANEDGNALDRPNLVIILTDDQGYADLGCFGGTHVTTPRIDQMAAEGARLTNFYVAGSVCTPSRAALMTGCYPKRVGLAKGVCLAGDKNGLNPDEVTIAEVMKSAGYRTGMFGKWHLGDQPEFLPTRQGFDEFFGLPYSHDIHPFHTNKKHHFPPLPLLEMETVIEQDPDADYLTQRITQRAVDFITRHHDQPFLLYLPHPIPHRPIHMSPRFMEEVPDEIQSKLKTEKGVDYATRDQIYNQAISEIDWSVGQVLDAIKKHGIDDNTLVVFTSDNGPSIGNAMPLSGKKGSSYEGGMRVPAVIRWPGRIPAGMVSDKTMTAMDLLPTFAKLAKADLPSDRVIDGKDIWPVLTVDADSPHDAFFYFKSNRLNAIRSGKWKLHFGSAPGKAAKQKRGMGSGSIINALYDLDSDPGEANNLLKLYPEVTKQLRNQATAFEKELSGNSRPAGFIEDAKPLTHR</sequence>
<feature type="domain" description="Sulfatase N-terminal" evidence="6">
    <location>
        <begin position="34"/>
        <end position="355"/>
    </location>
</feature>
<reference evidence="7 8" key="1">
    <citation type="submission" date="2017-05" db="EMBL/GenBank/DDBJ databases">
        <authorList>
            <person name="Varghese N."/>
            <person name="Submissions S."/>
        </authorList>
    </citation>
    <scope>NUCLEOTIDE SEQUENCE [LARGE SCALE GENOMIC DNA]</scope>
    <source>
        <strain evidence="7 8">DSM 25457</strain>
    </source>
</reference>
<keyword evidence="5" id="KW-0732">Signal</keyword>
<evidence type="ECO:0000256" key="2">
    <source>
        <dbReference type="ARBA" id="ARBA00022723"/>
    </source>
</evidence>
<evidence type="ECO:0000313" key="8">
    <source>
        <dbReference type="Proteomes" id="UP001158067"/>
    </source>
</evidence>
<dbReference type="InterPro" id="IPR024607">
    <property type="entry name" value="Sulfatase_CS"/>
</dbReference>
<keyword evidence="2" id="KW-0479">Metal-binding</keyword>
<dbReference type="Pfam" id="PF00884">
    <property type="entry name" value="Sulfatase"/>
    <property type="match status" value="1"/>
</dbReference>
<dbReference type="Proteomes" id="UP001158067">
    <property type="component" value="Unassembled WGS sequence"/>
</dbReference>
<dbReference type="InterPro" id="IPR000917">
    <property type="entry name" value="Sulfatase_N"/>
</dbReference>
<comment type="caution">
    <text evidence="7">The sequence shown here is derived from an EMBL/GenBank/DDBJ whole genome shotgun (WGS) entry which is preliminary data.</text>
</comment>
<name>A0ABY1PZL8_9BACT</name>
<dbReference type="PANTHER" id="PTHR42693:SF53">
    <property type="entry name" value="ENDO-4-O-SULFATASE"/>
    <property type="match status" value="1"/>
</dbReference>
<dbReference type="PROSITE" id="PS00523">
    <property type="entry name" value="SULFATASE_1"/>
    <property type="match status" value="1"/>
</dbReference>
<accession>A0ABY1PZL8</accession>
<dbReference type="InterPro" id="IPR050738">
    <property type="entry name" value="Sulfatase"/>
</dbReference>
<dbReference type="Gene3D" id="3.30.1120.10">
    <property type="match status" value="1"/>
</dbReference>
<evidence type="ECO:0000256" key="4">
    <source>
        <dbReference type="ARBA" id="ARBA00022837"/>
    </source>
</evidence>
<feature type="chain" id="PRO_5045738617" evidence="5">
    <location>
        <begin position="25"/>
        <end position="481"/>
    </location>
</feature>
<keyword evidence="8" id="KW-1185">Reference proteome</keyword>
<evidence type="ECO:0000256" key="3">
    <source>
        <dbReference type="ARBA" id="ARBA00022801"/>
    </source>
</evidence>
<dbReference type="PANTHER" id="PTHR42693">
    <property type="entry name" value="ARYLSULFATASE FAMILY MEMBER"/>
    <property type="match status" value="1"/>
</dbReference>
<keyword evidence="3" id="KW-0378">Hydrolase</keyword>
<evidence type="ECO:0000256" key="5">
    <source>
        <dbReference type="SAM" id="SignalP"/>
    </source>
</evidence>
<dbReference type="Pfam" id="PF14707">
    <property type="entry name" value="Sulfatase_C"/>
    <property type="match status" value="1"/>
</dbReference>
<keyword evidence="4" id="KW-0106">Calcium</keyword>
<evidence type="ECO:0000256" key="1">
    <source>
        <dbReference type="ARBA" id="ARBA00008779"/>
    </source>
</evidence>
<evidence type="ECO:0000259" key="6">
    <source>
        <dbReference type="Pfam" id="PF00884"/>
    </source>
</evidence>
<proteinExistence type="inferred from homology"/>